<dbReference type="STRING" id="1403537.Q428_14215"/>
<keyword evidence="4 7" id="KW-0812">Transmembrane</keyword>
<comment type="subcellular location">
    <subcellularLocation>
        <location evidence="1">Cell membrane</location>
        <topology evidence="1">Multi-pass membrane protein</topology>
    </subcellularLocation>
</comment>
<evidence type="ECO:0000256" key="4">
    <source>
        <dbReference type="ARBA" id="ARBA00022692"/>
    </source>
</evidence>
<keyword evidence="9" id="KW-1185">Reference proteome</keyword>
<dbReference type="Pfam" id="PF03773">
    <property type="entry name" value="ArsP_1"/>
    <property type="match status" value="1"/>
</dbReference>
<evidence type="ECO:0000313" key="8">
    <source>
        <dbReference type="EMBL" id="EYE87268.1"/>
    </source>
</evidence>
<evidence type="ECO:0000256" key="1">
    <source>
        <dbReference type="ARBA" id="ARBA00004651"/>
    </source>
</evidence>
<evidence type="ECO:0000256" key="6">
    <source>
        <dbReference type="ARBA" id="ARBA00023136"/>
    </source>
</evidence>
<comment type="caution">
    <text evidence="8">The sequence shown here is derived from an EMBL/GenBank/DDBJ whole genome shotgun (WGS) entry which is preliminary data.</text>
</comment>
<feature type="transmembrane region" description="Helical" evidence="7">
    <location>
        <begin position="73"/>
        <end position="98"/>
    </location>
</feature>
<keyword evidence="6 7" id="KW-0472">Membrane</keyword>
<evidence type="ECO:0000256" key="2">
    <source>
        <dbReference type="ARBA" id="ARBA00006386"/>
    </source>
</evidence>
<dbReference type="GO" id="GO:0005886">
    <property type="term" value="C:plasma membrane"/>
    <property type="evidence" value="ECO:0007669"/>
    <property type="project" value="UniProtKB-SubCell"/>
</dbReference>
<keyword evidence="3" id="KW-1003">Cell membrane</keyword>
<accession>A0A017RR72</accession>
<feature type="transmembrane region" description="Helical" evidence="7">
    <location>
        <begin position="39"/>
        <end position="61"/>
    </location>
</feature>
<feature type="transmembrane region" description="Helical" evidence="7">
    <location>
        <begin position="138"/>
        <end position="159"/>
    </location>
</feature>
<protein>
    <submittedName>
        <fullName evidence="8">Permease</fullName>
    </submittedName>
</protein>
<dbReference type="OrthoDB" id="5465282at2"/>
<feature type="transmembrane region" description="Helical" evidence="7">
    <location>
        <begin position="104"/>
        <end position="126"/>
    </location>
</feature>
<dbReference type="EMBL" id="AZQP01000077">
    <property type="protein sequence ID" value="EYE87268.1"/>
    <property type="molecule type" value="Genomic_DNA"/>
</dbReference>
<organism evidence="8 9">
    <name type="scientific">Fervidicella metallireducens AeB</name>
    <dbReference type="NCBI Taxonomy" id="1403537"/>
    <lineage>
        <taxon>Bacteria</taxon>
        <taxon>Bacillati</taxon>
        <taxon>Bacillota</taxon>
        <taxon>Clostridia</taxon>
        <taxon>Eubacteriales</taxon>
        <taxon>Clostridiaceae</taxon>
        <taxon>Fervidicella</taxon>
    </lineage>
</organism>
<gene>
    <name evidence="8" type="ORF">Q428_14215</name>
</gene>
<comment type="similarity">
    <text evidence="2">Belongs to the UPF0718 family.</text>
</comment>
<reference evidence="8 9" key="1">
    <citation type="journal article" date="2014" name="Genome Announc.">
        <title>Draft Genome Sequence of Fervidicella metallireducens Strain AeBT, an Iron-Reducing Thermoanaerobe from the Great Artesian Basin.</title>
        <authorList>
            <person name="Patel B.K."/>
        </authorList>
    </citation>
    <scope>NUCLEOTIDE SEQUENCE [LARGE SCALE GENOMIC DNA]</scope>
    <source>
        <strain evidence="8 9">AeB</strain>
    </source>
</reference>
<evidence type="ECO:0000256" key="7">
    <source>
        <dbReference type="SAM" id="Phobius"/>
    </source>
</evidence>
<dbReference type="AlphaFoldDB" id="A0A017RR72"/>
<name>A0A017RR72_9CLOT</name>
<evidence type="ECO:0000256" key="5">
    <source>
        <dbReference type="ARBA" id="ARBA00022989"/>
    </source>
</evidence>
<evidence type="ECO:0000313" key="9">
    <source>
        <dbReference type="Proteomes" id="UP000019681"/>
    </source>
</evidence>
<dbReference type="InterPro" id="IPR005524">
    <property type="entry name" value="DUF318"/>
</dbReference>
<evidence type="ECO:0000256" key="3">
    <source>
        <dbReference type="ARBA" id="ARBA00022475"/>
    </source>
</evidence>
<dbReference type="Proteomes" id="UP000019681">
    <property type="component" value="Unassembled WGS sequence"/>
</dbReference>
<proteinExistence type="inferred from homology"/>
<sequence>MDIFTVSLWGVTGVAFIASLVENKEKTFDSMKIARGMMINMIGEIIGILFLIGLILTFIPPEVIKDILGKSNLFISTFISAFVGSITLIPAFVAFPLVGSFVDAGASTVPAVAFLTTLTMVGIVTFPLEKHEFGLKFAVIRNVLSFVFAIIIALTMGVIM</sequence>
<keyword evidence="5 7" id="KW-1133">Transmembrane helix</keyword>
<dbReference type="RefSeq" id="WP_035381721.1">
    <property type="nucleotide sequence ID" value="NZ_AZQP01000077.1"/>
</dbReference>